<gene>
    <name evidence="1" type="ORF">CC80DRAFT_589713</name>
</gene>
<evidence type="ECO:0000313" key="1">
    <source>
        <dbReference type="EMBL" id="KAF1961324.1"/>
    </source>
</evidence>
<dbReference type="SUPFAM" id="SSF51735">
    <property type="entry name" value="NAD(P)-binding Rossmann-fold domains"/>
    <property type="match status" value="1"/>
</dbReference>
<proteinExistence type="predicted"/>
<protein>
    <submittedName>
        <fullName evidence="1">Putative short-chain dehydrogenase</fullName>
    </submittedName>
</protein>
<dbReference type="PANTHER" id="PTHR43647:SF4">
    <property type="entry name" value="KETOREDUCTASE (KR) DOMAIN-CONTAINING PROTEIN"/>
    <property type="match status" value="1"/>
</dbReference>
<dbReference type="Proteomes" id="UP000800035">
    <property type="component" value="Unassembled WGS sequence"/>
</dbReference>
<dbReference type="Gene3D" id="3.40.50.720">
    <property type="entry name" value="NAD(P)-binding Rossmann-like Domain"/>
    <property type="match status" value="1"/>
</dbReference>
<dbReference type="EMBL" id="ML976981">
    <property type="protein sequence ID" value="KAF1961324.1"/>
    <property type="molecule type" value="Genomic_DNA"/>
</dbReference>
<sequence>MAGTIVLTGANGSAGLHASEHLLKTYPEFHALFTVRNSADTDVNTNTLRDIISRYPNAKASIHQVDLADLTSVQKFASTLSAGITAGQYFPLKAIICNAYYWNLVANPELTVDGHEKTLQIGFIAHAALVLRLLDKFGSDGGRIELISSIAHYRRKTQMSPYIPEIPANLEELARPQSDNDKQGRGFQRYANSKLIMTTWTYALNRYLQKDSDFYKITAVAQNPGNMGDSRAFRTNTPSSLQFMQKWVMKPLMPVVRRFVDPTFRPSIEAGIDMVELAVNKTYDGERGYFTLLKKDDPDSAVLDEETQQKVWAQTIQWAKITKDDTALKGAFE</sequence>
<dbReference type="AlphaFoldDB" id="A0A6A5U9G0"/>
<dbReference type="GO" id="GO:0000253">
    <property type="term" value="F:3-beta-hydroxysteroid 3-dehydrogenase (NADP+) activity"/>
    <property type="evidence" value="ECO:0007669"/>
    <property type="project" value="TreeGrafter"/>
</dbReference>
<dbReference type="InterPro" id="IPR051593">
    <property type="entry name" value="Ergosterol_Biosynth_ERG27"/>
</dbReference>
<keyword evidence="2" id="KW-1185">Reference proteome</keyword>
<name>A0A6A5U9G0_9PLEO</name>
<dbReference type="InterPro" id="IPR036291">
    <property type="entry name" value="NAD(P)-bd_dom_sf"/>
</dbReference>
<dbReference type="GO" id="GO:0005741">
    <property type="term" value="C:mitochondrial outer membrane"/>
    <property type="evidence" value="ECO:0007669"/>
    <property type="project" value="TreeGrafter"/>
</dbReference>
<reference evidence="1" key="1">
    <citation type="journal article" date="2020" name="Stud. Mycol.">
        <title>101 Dothideomycetes genomes: a test case for predicting lifestyles and emergence of pathogens.</title>
        <authorList>
            <person name="Haridas S."/>
            <person name="Albert R."/>
            <person name="Binder M."/>
            <person name="Bloem J."/>
            <person name="Labutti K."/>
            <person name="Salamov A."/>
            <person name="Andreopoulos B."/>
            <person name="Baker S."/>
            <person name="Barry K."/>
            <person name="Bills G."/>
            <person name="Bluhm B."/>
            <person name="Cannon C."/>
            <person name="Castanera R."/>
            <person name="Culley D."/>
            <person name="Daum C."/>
            <person name="Ezra D."/>
            <person name="Gonzalez J."/>
            <person name="Henrissat B."/>
            <person name="Kuo A."/>
            <person name="Liang C."/>
            <person name="Lipzen A."/>
            <person name="Lutzoni F."/>
            <person name="Magnuson J."/>
            <person name="Mondo S."/>
            <person name="Nolan M."/>
            <person name="Ohm R."/>
            <person name="Pangilinan J."/>
            <person name="Park H.-J."/>
            <person name="Ramirez L."/>
            <person name="Alfaro M."/>
            <person name="Sun H."/>
            <person name="Tritt A."/>
            <person name="Yoshinaga Y."/>
            <person name="Zwiers L.-H."/>
            <person name="Turgeon B."/>
            <person name="Goodwin S."/>
            <person name="Spatafora J."/>
            <person name="Crous P."/>
            <person name="Grigoriev I."/>
        </authorList>
    </citation>
    <scope>NUCLEOTIDE SEQUENCE</scope>
    <source>
        <strain evidence="1">CBS 675.92</strain>
    </source>
</reference>
<accession>A0A6A5U9G0</accession>
<organism evidence="1 2">
    <name type="scientific">Byssothecium circinans</name>
    <dbReference type="NCBI Taxonomy" id="147558"/>
    <lineage>
        <taxon>Eukaryota</taxon>
        <taxon>Fungi</taxon>
        <taxon>Dikarya</taxon>
        <taxon>Ascomycota</taxon>
        <taxon>Pezizomycotina</taxon>
        <taxon>Dothideomycetes</taxon>
        <taxon>Pleosporomycetidae</taxon>
        <taxon>Pleosporales</taxon>
        <taxon>Massarineae</taxon>
        <taxon>Massarinaceae</taxon>
        <taxon>Byssothecium</taxon>
    </lineage>
</organism>
<dbReference type="GO" id="GO:0005789">
    <property type="term" value="C:endoplasmic reticulum membrane"/>
    <property type="evidence" value="ECO:0007669"/>
    <property type="project" value="TreeGrafter"/>
</dbReference>
<dbReference type="OrthoDB" id="191139at2759"/>
<dbReference type="PANTHER" id="PTHR43647">
    <property type="entry name" value="DEHYDROGENASE"/>
    <property type="match status" value="1"/>
</dbReference>
<dbReference type="GO" id="GO:0005811">
    <property type="term" value="C:lipid droplet"/>
    <property type="evidence" value="ECO:0007669"/>
    <property type="project" value="TreeGrafter"/>
</dbReference>
<evidence type="ECO:0000313" key="2">
    <source>
        <dbReference type="Proteomes" id="UP000800035"/>
    </source>
</evidence>